<accession>A0ABR9CTH7</accession>
<feature type="chain" id="PRO_5046069356" description="Porin" evidence="1">
    <location>
        <begin position="21"/>
        <end position="261"/>
    </location>
</feature>
<evidence type="ECO:0000313" key="3">
    <source>
        <dbReference type="Proteomes" id="UP000632063"/>
    </source>
</evidence>
<name>A0ABR9CTH7_9HYPH</name>
<dbReference type="EMBL" id="JACYXI010000022">
    <property type="protein sequence ID" value="MBD8894155.1"/>
    <property type="molecule type" value="Genomic_DNA"/>
</dbReference>
<dbReference type="Gene3D" id="2.40.128.90">
    <property type="entry name" value="OMPT-like"/>
    <property type="match status" value="1"/>
</dbReference>
<dbReference type="RefSeq" id="WP_192150841.1">
    <property type="nucleotide sequence ID" value="NZ_JACYXI010000022.1"/>
</dbReference>
<dbReference type="InterPro" id="IPR020080">
    <property type="entry name" value="OM_adhesin/peptidase_omptin"/>
</dbReference>
<reference evidence="2 3" key="2">
    <citation type="journal article" date="2021" name="Int. J. Syst. Evol. Microbiol.">
        <title>Roseibium litorale sp. nov., isolated from a tidal flat sediment and proposal for the reclassification of Labrenzia polysiphoniae as Roseibium polysiphoniae comb. nov.</title>
        <authorList>
            <person name="Liu Y."/>
            <person name="Pei T."/>
            <person name="Du J."/>
            <person name="Chao M."/>
            <person name="Deng M.R."/>
            <person name="Zhu H."/>
        </authorList>
    </citation>
    <scope>NUCLEOTIDE SEQUENCE [LARGE SCALE GENOMIC DNA]</scope>
    <source>
        <strain evidence="2 3">4C16A</strain>
    </source>
</reference>
<gene>
    <name evidence="2" type="ORF">IG616_21625</name>
</gene>
<sequence length="261" mass="28243">MTRMTAAVLALPFLTAPVLAADYGAPAPQQMLYEDQGLRGTIGIRYWYSKANSSIDAGGTNLIKSDNVTGQSGEILFRLDDPDQGAFIKGNGGFGRNTSGSNSILGVKASSFEASSFGYVTLDAGWQVSEFAGDSARLGAFLGYHYLTDKFSGTYSGTTLTRDASWHAIRLGLSADGSITDRVGWSVDMAAIPWAYNKTGSVDSTYTYGAEADAMIDVSLTQNWALGLGGRYWWLHSNYDDPDAEQDYHRYGLLVESKYSF</sequence>
<organism evidence="2 3">
    <name type="scientific">Roseibium litorale</name>
    <dbReference type="NCBI Taxonomy" id="2803841"/>
    <lineage>
        <taxon>Bacteria</taxon>
        <taxon>Pseudomonadati</taxon>
        <taxon>Pseudomonadota</taxon>
        <taxon>Alphaproteobacteria</taxon>
        <taxon>Hyphomicrobiales</taxon>
        <taxon>Stappiaceae</taxon>
        <taxon>Roseibium</taxon>
    </lineage>
</organism>
<evidence type="ECO:0000313" key="2">
    <source>
        <dbReference type="EMBL" id="MBD8894155.1"/>
    </source>
</evidence>
<dbReference type="InterPro" id="IPR053724">
    <property type="entry name" value="OMP_A26_sf"/>
</dbReference>
<dbReference type="Proteomes" id="UP000632063">
    <property type="component" value="Unassembled WGS sequence"/>
</dbReference>
<evidence type="ECO:0000256" key="1">
    <source>
        <dbReference type="SAM" id="SignalP"/>
    </source>
</evidence>
<dbReference type="SUPFAM" id="SSF69917">
    <property type="entry name" value="OMPT-like"/>
    <property type="match status" value="1"/>
</dbReference>
<protein>
    <recommendedName>
        <fullName evidence="4">Porin</fullName>
    </recommendedName>
</protein>
<reference evidence="3" key="1">
    <citation type="submission" date="2020-09" db="EMBL/GenBank/DDBJ databases">
        <title>The genome sequence of strain Labrenzia suaedae 4C16A.</title>
        <authorList>
            <person name="Liu Y."/>
        </authorList>
    </citation>
    <scope>NUCLEOTIDE SEQUENCE [LARGE SCALE GENOMIC DNA]</scope>
    <source>
        <strain evidence="3">4C16A</strain>
    </source>
</reference>
<keyword evidence="1" id="KW-0732">Signal</keyword>
<proteinExistence type="predicted"/>
<keyword evidence="3" id="KW-1185">Reference proteome</keyword>
<feature type="signal peptide" evidence="1">
    <location>
        <begin position="1"/>
        <end position="20"/>
    </location>
</feature>
<comment type="caution">
    <text evidence="2">The sequence shown here is derived from an EMBL/GenBank/DDBJ whole genome shotgun (WGS) entry which is preliminary data.</text>
</comment>
<evidence type="ECO:0008006" key="4">
    <source>
        <dbReference type="Google" id="ProtNLM"/>
    </source>
</evidence>